<dbReference type="PROSITE" id="PS50297">
    <property type="entry name" value="ANK_REP_REGION"/>
    <property type="match status" value="3"/>
</dbReference>
<proteinExistence type="predicted"/>
<evidence type="ECO:0000313" key="5">
    <source>
        <dbReference type="Proteomes" id="UP000187283"/>
    </source>
</evidence>
<reference evidence="4 5" key="1">
    <citation type="submission" date="2017-01" db="EMBL/GenBank/DDBJ databases">
        <authorList>
            <person name="Mah S.A."/>
            <person name="Swanson W.J."/>
            <person name="Moy G.W."/>
            <person name="Vacquier V.D."/>
        </authorList>
    </citation>
    <scope>NUCLEOTIDE SEQUENCE [LARGE SCALE GENOMIC DNA]</scope>
    <source>
        <strain evidence="4 5">GSMNP</strain>
    </source>
</reference>
<feature type="repeat" description="ANK" evidence="3">
    <location>
        <begin position="62"/>
        <end position="94"/>
    </location>
</feature>
<dbReference type="PANTHER" id="PTHR24201">
    <property type="entry name" value="ANK_REP_REGION DOMAIN-CONTAINING PROTEIN"/>
    <property type="match status" value="1"/>
</dbReference>
<dbReference type="GO" id="GO:0000502">
    <property type="term" value="C:proteasome complex"/>
    <property type="evidence" value="ECO:0007669"/>
    <property type="project" value="UniProtKB-KW"/>
</dbReference>
<keyword evidence="4" id="KW-0647">Proteasome</keyword>
<dbReference type="SUPFAM" id="SSF48403">
    <property type="entry name" value="Ankyrin repeat"/>
    <property type="match status" value="1"/>
</dbReference>
<dbReference type="STRING" id="133412.A0A1R1XL10"/>
<dbReference type="InterPro" id="IPR036770">
    <property type="entry name" value="Ankyrin_rpt-contain_sf"/>
</dbReference>
<organism evidence="4 5">
    <name type="scientific">Smittium culicis</name>
    <dbReference type="NCBI Taxonomy" id="133412"/>
    <lineage>
        <taxon>Eukaryota</taxon>
        <taxon>Fungi</taxon>
        <taxon>Fungi incertae sedis</taxon>
        <taxon>Zoopagomycota</taxon>
        <taxon>Kickxellomycotina</taxon>
        <taxon>Harpellomycetes</taxon>
        <taxon>Harpellales</taxon>
        <taxon>Legeriomycetaceae</taxon>
        <taxon>Smittium</taxon>
    </lineage>
</organism>
<evidence type="ECO:0000313" key="4">
    <source>
        <dbReference type="EMBL" id="OMJ15332.1"/>
    </source>
</evidence>
<dbReference type="Gene3D" id="1.25.40.20">
    <property type="entry name" value="Ankyrin repeat-containing domain"/>
    <property type="match status" value="2"/>
</dbReference>
<dbReference type="InterPro" id="IPR002110">
    <property type="entry name" value="Ankyrin_rpt"/>
</dbReference>
<accession>A0A1R1XL10</accession>
<keyword evidence="2 3" id="KW-0040">ANK repeat</keyword>
<dbReference type="Proteomes" id="UP000187283">
    <property type="component" value="Unassembled WGS sequence"/>
</dbReference>
<dbReference type="EMBL" id="LSSN01002714">
    <property type="protein sequence ID" value="OMJ15332.1"/>
    <property type="molecule type" value="Genomic_DNA"/>
</dbReference>
<gene>
    <name evidence="4" type="ORF">AYI70_g7344</name>
</gene>
<dbReference type="OrthoDB" id="20052at2759"/>
<name>A0A1R1XL10_9FUNG</name>
<dbReference type="Pfam" id="PF12796">
    <property type="entry name" value="Ank_2"/>
    <property type="match status" value="2"/>
</dbReference>
<comment type="caution">
    <text evidence="4">The sequence shown here is derived from an EMBL/GenBank/DDBJ whole genome shotgun (WGS) entry which is preliminary data.</text>
</comment>
<feature type="repeat" description="ANK" evidence="3">
    <location>
        <begin position="95"/>
        <end position="127"/>
    </location>
</feature>
<evidence type="ECO:0000256" key="3">
    <source>
        <dbReference type="PROSITE-ProRule" id="PRU00023"/>
    </source>
</evidence>
<dbReference type="AlphaFoldDB" id="A0A1R1XL10"/>
<keyword evidence="5" id="KW-1185">Reference proteome</keyword>
<protein>
    <submittedName>
        <fullName evidence="4">26S proteasome non-ATPase regulatory subunit 10</fullName>
    </submittedName>
</protein>
<sequence length="187" mass="20553">MDICNAAYEGKLEDLKQFLDSDPTSINYKDEDQRTPLHWSCDIDSVVLLLDHKANPNSNNDLNQTPLHYAASKGYSEICQKLLQKGASVNEPNSLGQTPIFKAASRGHYGIVQLLIDSGASVSISDKIGNTPLHLACEEAYGDLSILLINNGANPEKKNSENNTPLQLCTDKKALTYISEYISQNQL</sequence>
<dbReference type="SMART" id="SM00248">
    <property type="entry name" value="ANK"/>
    <property type="match status" value="4"/>
</dbReference>
<keyword evidence="1" id="KW-0677">Repeat</keyword>
<evidence type="ECO:0000256" key="1">
    <source>
        <dbReference type="ARBA" id="ARBA00022737"/>
    </source>
</evidence>
<feature type="repeat" description="ANK" evidence="3">
    <location>
        <begin position="128"/>
        <end position="160"/>
    </location>
</feature>
<evidence type="ECO:0000256" key="2">
    <source>
        <dbReference type="ARBA" id="ARBA00023043"/>
    </source>
</evidence>
<dbReference type="InterPro" id="IPR050776">
    <property type="entry name" value="Ank_Repeat/CDKN_Inhibitor"/>
</dbReference>
<dbReference type="PRINTS" id="PR01415">
    <property type="entry name" value="ANKYRIN"/>
</dbReference>
<dbReference type="PROSITE" id="PS50088">
    <property type="entry name" value="ANK_REPEAT"/>
    <property type="match status" value="3"/>
</dbReference>